<accession>A0A4U6VTL2</accession>
<name>A0A4U6VTL2_SETVI</name>
<dbReference type="EMBL" id="CM016554">
    <property type="protein sequence ID" value="TKW28107.1"/>
    <property type="molecule type" value="Genomic_DNA"/>
</dbReference>
<dbReference type="Proteomes" id="UP000298652">
    <property type="component" value="Chromosome 3"/>
</dbReference>
<organism evidence="4 5">
    <name type="scientific">Setaria viridis</name>
    <name type="common">Green bristlegrass</name>
    <name type="synonym">Setaria italica subsp. viridis</name>
    <dbReference type="NCBI Taxonomy" id="4556"/>
    <lineage>
        <taxon>Eukaryota</taxon>
        <taxon>Viridiplantae</taxon>
        <taxon>Streptophyta</taxon>
        <taxon>Embryophyta</taxon>
        <taxon>Tracheophyta</taxon>
        <taxon>Spermatophyta</taxon>
        <taxon>Magnoliopsida</taxon>
        <taxon>Liliopsida</taxon>
        <taxon>Poales</taxon>
        <taxon>Poaceae</taxon>
        <taxon>PACMAD clade</taxon>
        <taxon>Panicoideae</taxon>
        <taxon>Panicodae</taxon>
        <taxon>Paniceae</taxon>
        <taxon>Cenchrinae</taxon>
        <taxon>Setaria</taxon>
    </lineage>
</organism>
<evidence type="ECO:0000313" key="5">
    <source>
        <dbReference type="Proteomes" id="UP000298652"/>
    </source>
</evidence>
<dbReference type="Gramene" id="TKW28107">
    <property type="protein sequence ID" value="TKW28107"/>
    <property type="gene ID" value="SEVIR_3G303500v2"/>
</dbReference>
<gene>
    <name evidence="4" type="ORF">SEVIR_3G303500v2</name>
</gene>
<evidence type="ECO:0000259" key="3">
    <source>
        <dbReference type="Pfam" id="PF26138"/>
    </source>
</evidence>
<reference evidence="4" key="1">
    <citation type="submission" date="2019-03" db="EMBL/GenBank/DDBJ databases">
        <title>WGS assembly of Setaria viridis.</title>
        <authorList>
            <person name="Huang P."/>
            <person name="Jenkins J."/>
            <person name="Grimwood J."/>
            <person name="Barry K."/>
            <person name="Healey A."/>
            <person name="Mamidi S."/>
            <person name="Sreedasyam A."/>
            <person name="Shu S."/>
            <person name="Feldman M."/>
            <person name="Wu J."/>
            <person name="Yu Y."/>
            <person name="Chen C."/>
            <person name="Johnson J."/>
            <person name="Rokhsar D."/>
            <person name="Baxter I."/>
            <person name="Schmutz J."/>
            <person name="Brutnell T."/>
            <person name="Kellogg E."/>
        </authorList>
    </citation>
    <scope>NUCLEOTIDE SEQUENCE [LARGE SCALE GENOMIC DNA]</scope>
</reference>
<protein>
    <recommendedName>
        <fullName evidence="3">DUF8040 domain-containing protein</fullName>
    </recommendedName>
</protein>
<dbReference type="InterPro" id="IPR058353">
    <property type="entry name" value="DUF8040"/>
</dbReference>
<dbReference type="OMA" id="RCLKIEQ"/>
<keyword evidence="1" id="KW-0175">Coiled coil</keyword>
<keyword evidence="5" id="KW-1185">Reference proteome</keyword>
<keyword evidence="2" id="KW-1133">Transmembrane helix</keyword>
<evidence type="ECO:0000256" key="1">
    <source>
        <dbReference type="SAM" id="Coils"/>
    </source>
</evidence>
<keyword evidence="2" id="KW-0812">Transmembrane</keyword>
<sequence length="133" mass="15750">MARLPLSTRTRRRNMALRNMMTFIIVIYYYMWSLLAVAYKRRCLKIEQRIKNIEQRNVRLSNLICNSDVACISQLRMDRRTFYTLCEMLSDVSGLKATRNMSLEEIVAQFLYTLSHHLKNSTIKEIFFPSVAT</sequence>
<feature type="transmembrane region" description="Helical" evidence="2">
    <location>
        <begin position="20"/>
        <end position="39"/>
    </location>
</feature>
<proteinExistence type="predicted"/>
<dbReference type="AlphaFoldDB" id="A0A4U6VTL2"/>
<feature type="coiled-coil region" evidence="1">
    <location>
        <begin position="36"/>
        <end position="63"/>
    </location>
</feature>
<keyword evidence="2" id="KW-0472">Membrane</keyword>
<evidence type="ECO:0000313" key="4">
    <source>
        <dbReference type="EMBL" id="TKW28107.1"/>
    </source>
</evidence>
<feature type="domain" description="DUF8040" evidence="3">
    <location>
        <begin position="59"/>
        <end position="133"/>
    </location>
</feature>
<dbReference type="Pfam" id="PF26138">
    <property type="entry name" value="DUF8040"/>
    <property type="match status" value="1"/>
</dbReference>
<evidence type="ECO:0000256" key="2">
    <source>
        <dbReference type="SAM" id="Phobius"/>
    </source>
</evidence>